<gene>
    <name evidence="2" type="ORF">EV187_1193</name>
</gene>
<dbReference type="EMBL" id="SGWY01000001">
    <property type="protein sequence ID" value="RZS68755.1"/>
    <property type="molecule type" value="Genomic_DNA"/>
</dbReference>
<keyword evidence="1" id="KW-1133">Transmembrane helix</keyword>
<organism evidence="2 3">
    <name type="scientific">Agromyces ramosus</name>
    <dbReference type="NCBI Taxonomy" id="33879"/>
    <lineage>
        <taxon>Bacteria</taxon>
        <taxon>Bacillati</taxon>
        <taxon>Actinomycetota</taxon>
        <taxon>Actinomycetes</taxon>
        <taxon>Micrococcales</taxon>
        <taxon>Microbacteriaceae</taxon>
        <taxon>Agromyces</taxon>
    </lineage>
</organism>
<dbReference type="RefSeq" id="WP_130352021.1">
    <property type="nucleotide sequence ID" value="NZ_SGWY01000001.1"/>
</dbReference>
<reference evidence="2 3" key="1">
    <citation type="submission" date="2019-02" db="EMBL/GenBank/DDBJ databases">
        <title>Genomic Encyclopedia of Type Strains, Phase IV (KMG-IV): sequencing the most valuable type-strain genomes for metagenomic binning, comparative biology and taxonomic classification.</title>
        <authorList>
            <person name="Goeker M."/>
        </authorList>
    </citation>
    <scope>NUCLEOTIDE SEQUENCE [LARGE SCALE GENOMIC DNA]</scope>
    <source>
        <strain evidence="2 3">DSM 43045</strain>
    </source>
</reference>
<feature type="transmembrane region" description="Helical" evidence="1">
    <location>
        <begin position="12"/>
        <end position="34"/>
    </location>
</feature>
<sequence>MTVVRLLRNPAAVALAAIVVGAVIMDVWAVRVVVSDTGQVWNGGQVTEEALAAFRLVQFANAVPEPATLVGVLALLGVIVIGAVTNRAGRPGADVSAARAR</sequence>
<proteinExistence type="predicted"/>
<keyword evidence="1" id="KW-0472">Membrane</keyword>
<dbReference type="InterPro" id="IPR013424">
    <property type="entry name" value="Ice-binding_C"/>
</dbReference>
<evidence type="ECO:0000256" key="1">
    <source>
        <dbReference type="SAM" id="Phobius"/>
    </source>
</evidence>
<keyword evidence="3" id="KW-1185">Reference proteome</keyword>
<dbReference type="AlphaFoldDB" id="A0A4Q7MKA9"/>
<keyword evidence="1" id="KW-0812">Transmembrane</keyword>
<name>A0A4Q7MKA9_9MICO</name>
<evidence type="ECO:0000313" key="2">
    <source>
        <dbReference type="EMBL" id="RZS68755.1"/>
    </source>
</evidence>
<accession>A0A4Q7MKA9</accession>
<protein>
    <submittedName>
        <fullName evidence="2">Putative secreted protein with PEP-CTERM sorting signal</fullName>
    </submittedName>
</protein>
<feature type="transmembrane region" description="Helical" evidence="1">
    <location>
        <begin position="66"/>
        <end position="84"/>
    </location>
</feature>
<comment type="caution">
    <text evidence="2">The sequence shown here is derived from an EMBL/GenBank/DDBJ whole genome shotgun (WGS) entry which is preliminary data.</text>
</comment>
<evidence type="ECO:0000313" key="3">
    <source>
        <dbReference type="Proteomes" id="UP000293289"/>
    </source>
</evidence>
<dbReference type="Proteomes" id="UP000293289">
    <property type="component" value="Unassembled WGS sequence"/>
</dbReference>
<dbReference type="NCBIfam" id="TIGR02595">
    <property type="entry name" value="PEP_CTERM"/>
    <property type="match status" value="1"/>
</dbReference>